<proteinExistence type="predicted"/>
<dbReference type="AlphaFoldDB" id="A0ABD3KNZ1"/>
<organism evidence="1 2">
    <name type="scientific">Eucalyptus globulus</name>
    <name type="common">Tasmanian blue gum</name>
    <dbReference type="NCBI Taxonomy" id="34317"/>
    <lineage>
        <taxon>Eukaryota</taxon>
        <taxon>Viridiplantae</taxon>
        <taxon>Streptophyta</taxon>
        <taxon>Embryophyta</taxon>
        <taxon>Tracheophyta</taxon>
        <taxon>Spermatophyta</taxon>
        <taxon>Magnoliopsida</taxon>
        <taxon>eudicotyledons</taxon>
        <taxon>Gunneridae</taxon>
        <taxon>Pentapetalae</taxon>
        <taxon>rosids</taxon>
        <taxon>malvids</taxon>
        <taxon>Myrtales</taxon>
        <taxon>Myrtaceae</taxon>
        <taxon>Myrtoideae</taxon>
        <taxon>Eucalypteae</taxon>
        <taxon>Eucalyptus</taxon>
    </lineage>
</organism>
<dbReference type="SUPFAM" id="SSF48403">
    <property type="entry name" value="Ankyrin repeat"/>
    <property type="match status" value="1"/>
</dbReference>
<gene>
    <name evidence="1" type="ORF">ACJRO7_022240</name>
</gene>
<evidence type="ECO:0000313" key="1">
    <source>
        <dbReference type="EMBL" id="KAL3741092.1"/>
    </source>
</evidence>
<accession>A0ABD3KNZ1</accession>
<dbReference type="EMBL" id="JBJKBG010000005">
    <property type="protein sequence ID" value="KAL3741092.1"/>
    <property type="molecule type" value="Genomic_DNA"/>
</dbReference>
<sequence length="165" mass="18547">MFNHSSLKFALTENTAAGGKETPDPNSVTMPAAKLLKHIWKEVSALDDGAIAEFLRELPRVLFTAAELGNSGFLTELIRLHPVLPLKVNDRKQSIFHVAVVHRHEKIFRLIYDIGAHKDMIAAYKDENDNNMLHLAGKLAPLIRLKIDSGAEAALQMRQELLWFK</sequence>
<protein>
    <submittedName>
        <fullName evidence="1">Uncharacterized protein</fullName>
    </submittedName>
</protein>
<comment type="caution">
    <text evidence="1">The sequence shown here is derived from an EMBL/GenBank/DDBJ whole genome shotgun (WGS) entry which is preliminary data.</text>
</comment>
<reference evidence="1 2" key="1">
    <citation type="submission" date="2024-11" db="EMBL/GenBank/DDBJ databases">
        <title>Chromosome-level genome assembly of Eucalyptus globulus Labill. provides insights into its genome evolution.</title>
        <authorList>
            <person name="Li X."/>
        </authorList>
    </citation>
    <scope>NUCLEOTIDE SEQUENCE [LARGE SCALE GENOMIC DNA]</scope>
    <source>
        <strain evidence="1">CL2024</strain>
        <tissue evidence="1">Fresh tender leaves</tissue>
    </source>
</reference>
<name>A0ABD3KNZ1_EUCGL</name>
<dbReference type="Proteomes" id="UP001634007">
    <property type="component" value="Unassembled WGS sequence"/>
</dbReference>
<dbReference type="PANTHER" id="PTHR24177:SF292">
    <property type="entry name" value="ANKYRIN REPEAT FAMILY PROTEIN-RELATED"/>
    <property type="match status" value="1"/>
</dbReference>
<evidence type="ECO:0000313" key="2">
    <source>
        <dbReference type="Proteomes" id="UP001634007"/>
    </source>
</evidence>
<dbReference type="InterPro" id="IPR036770">
    <property type="entry name" value="Ankyrin_rpt-contain_sf"/>
</dbReference>
<keyword evidence="2" id="KW-1185">Reference proteome</keyword>
<dbReference type="Gene3D" id="1.25.40.20">
    <property type="entry name" value="Ankyrin repeat-containing domain"/>
    <property type="match status" value="1"/>
</dbReference>
<dbReference type="PANTHER" id="PTHR24177">
    <property type="entry name" value="CASKIN"/>
    <property type="match status" value="1"/>
</dbReference>